<dbReference type="AlphaFoldDB" id="A0A0L8IE61"/>
<proteinExistence type="predicted"/>
<evidence type="ECO:0000313" key="1">
    <source>
        <dbReference type="EMBL" id="KOF99689.1"/>
    </source>
</evidence>
<sequence length="68" mass="7689">MMCEERERKSSSLVLKHLTLVQLTKGSNLCMAVTVMYVTSHDCFIHPGCLADKLVPLLPHYETLNNNN</sequence>
<dbReference type="EMBL" id="KQ415907">
    <property type="protein sequence ID" value="KOF99689.1"/>
    <property type="molecule type" value="Genomic_DNA"/>
</dbReference>
<accession>A0A0L8IE61</accession>
<protein>
    <submittedName>
        <fullName evidence="1">Uncharacterized protein</fullName>
    </submittedName>
</protein>
<organism evidence="1">
    <name type="scientific">Octopus bimaculoides</name>
    <name type="common">California two-spotted octopus</name>
    <dbReference type="NCBI Taxonomy" id="37653"/>
    <lineage>
        <taxon>Eukaryota</taxon>
        <taxon>Metazoa</taxon>
        <taxon>Spiralia</taxon>
        <taxon>Lophotrochozoa</taxon>
        <taxon>Mollusca</taxon>
        <taxon>Cephalopoda</taxon>
        <taxon>Coleoidea</taxon>
        <taxon>Octopodiformes</taxon>
        <taxon>Octopoda</taxon>
        <taxon>Incirrata</taxon>
        <taxon>Octopodidae</taxon>
        <taxon>Octopus</taxon>
    </lineage>
</organism>
<name>A0A0L8IE61_OCTBM</name>
<gene>
    <name evidence="1" type="ORF">OCBIM_22012313mg</name>
</gene>
<reference evidence="1" key="1">
    <citation type="submission" date="2015-07" db="EMBL/GenBank/DDBJ databases">
        <title>MeaNS - Measles Nucleotide Surveillance Program.</title>
        <authorList>
            <person name="Tran T."/>
            <person name="Druce J."/>
        </authorList>
    </citation>
    <scope>NUCLEOTIDE SEQUENCE</scope>
    <source>
        <strain evidence="1">UCB-OBI-ISO-001</strain>
        <tissue evidence="1">Gonad</tissue>
    </source>
</reference>